<dbReference type="Pfam" id="PF08530">
    <property type="entry name" value="PepX_C"/>
    <property type="match status" value="1"/>
</dbReference>
<dbReference type="InterPro" id="IPR029058">
    <property type="entry name" value="AB_hydrolase_fold"/>
</dbReference>
<gene>
    <name evidence="3" type="ordered locus">Sthe_2041</name>
</gene>
<dbReference type="Proteomes" id="UP000002027">
    <property type="component" value="Chromosome 1"/>
</dbReference>
<evidence type="ECO:0000313" key="4">
    <source>
        <dbReference type="Proteomes" id="UP000002027"/>
    </source>
</evidence>
<organism evidence="3 4">
    <name type="scientific">Sphaerobacter thermophilus (strain ATCC 49802 / DSM 20745 / KCCM 41009 / NCIMB 13125 / S 6022)</name>
    <dbReference type="NCBI Taxonomy" id="479434"/>
    <lineage>
        <taxon>Bacteria</taxon>
        <taxon>Pseudomonadati</taxon>
        <taxon>Thermomicrobiota</taxon>
        <taxon>Thermomicrobia</taxon>
        <taxon>Sphaerobacterales</taxon>
        <taxon>Sphaerobacterineae</taxon>
        <taxon>Sphaerobacteraceae</taxon>
        <taxon>Sphaerobacter</taxon>
    </lineage>
</organism>
<feature type="domain" description="Xaa-Pro dipeptidyl-peptidase C-terminal" evidence="2">
    <location>
        <begin position="331"/>
        <end position="629"/>
    </location>
</feature>
<protein>
    <submittedName>
        <fullName evidence="3">X-Pro dipeptidyl-peptidase domain protein</fullName>
    </submittedName>
</protein>
<dbReference type="Gene3D" id="3.40.50.1820">
    <property type="entry name" value="alpha/beta hydrolase"/>
    <property type="match status" value="1"/>
</dbReference>
<dbReference type="InParanoid" id="D1C5R9"/>
<dbReference type="InterPro" id="IPR008979">
    <property type="entry name" value="Galactose-bd-like_sf"/>
</dbReference>
<dbReference type="InterPro" id="IPR013736">
    <property type="entry name" value="Xaa-Pro_dipept_C"/>
</dbReference>
<dbReference type="SUPFAM" id="SSF49785">
    <property type="entry name" value="Galactose-binding domain-like"/>
    <property type="match status" value="1"/>
</dbReference>
<reference evidence="4" key="1">
    <citation type="submission" date="2009-11" db="EMBL/GenBank/DDBJ databases">
        <title>The complete chromosome 1 of Sphaerobacter thermophilus DSM 20745.</title>
        <authorList>
            <person name="Lucas S."/>
            <person name="Copeland A."/>
            <person name="Lapidus A."/>
            <person name="Glavina del Rio T."/>
            <person name="Dalin E."/>
            <person name="Tice H."/>
            <person name="Bruce D."/>
            <person name="Goodwin L."/>
            <person name="Pitluck S."/>
            <person name="Kyrpides N."/>
            <person name="Mavromatis K."/>
            <person name="Ivanova N."/>
            <person name="Mikhailova N."/>
            <person name="LaButti K.M."/>
            <person name="Clum A."/>
            <person name="Sun H.I."/>
            <person name="Brettin T."/>
            <person name="Detter J.C."/>
            <person name="Han C."/>
            <person name="Larimer F."/>
            <person name="Land M."/>
            <person name="Hauser L."/>
            <person name="Markowitz V."/>
            <person name="Cheng J.F."/>
            <person name="Hugenholtz P."/>
            <person name="Woyke T."/>
            <person name="Wu D."/>
            <person name="Steenblock K."/>
            <person name="Schneider S."/>
            <person name="Pukall R."/>
            <person name="Goeker M."/>
            <person name="Klenk H.P."/>
            <person name="Eisen J.A."/>
        </authorList>
    </citation>
    <scope>NUCLEOTIDE SEQUENCE [LARGE SCALE GENOMIC DNA]</scope>
    <source>
        <strain evidence="4">ATCC 49802 / DSM 20745 / S 6022</strain>
    </source>
</reference>
<dbReference type="PANTHER" id="PTHR43056">
    <property type="entry name" value="PEPTIDASE S9 PROLYL OLIGOPEPTIDASE"/>
    <property type="match status" value="1"/>
</dbReference>
<dbReference type="KEGG" id="sti:Sthe_2041"/>
<dbReference type="Gene3D" id="1.10.3020.10">
    <property type="entry name" value="alpha-amino acid ester hydrolase ( Helical cap domain)"/>
    <property type="match status" value="1"/>
</dbReference>
<dbReference type="OrthoDB" id="319764at2"/>
<dbReference type="GO" id="GO:0008239">
    <property type="term" value="F:dipeptidyl-peptidase activity"/>
    <property type="evidence" value="ECO:0007669"/>
    <property type="project" value="InterPro"/>
</dbReference>
<dbReference type="SMART" id="SM00939">
    <property type="entry name" value="PepX_C"/>
    <property type="match status" value="1"/>
</dbReference>
<evidence type="ECO:0000256" key="1">
    <source>
        <dbReference type="ARBA" id="ARBA00022801"/>
    </source>
</evidence>
<dbReference type="eggNOG" id="COG2936">
    <property type="taxonomic scope" value="Bacteria"/>
</dbReference>
<evidence type="ECO:0000259" key="2">
    <source>
        <dbReference type="SMART" id="SM00939"/>
    </source>
</evidence>
<evidence type="ECO:0000313" key="3">
    <source>
        <dbReference type="EMBL" id="ACZ39471.1"/>
    </source>
</evidence>
<dbReference type="AlphaFoldDB" id="D1C5R9"/>
<dbReference type="NCBIfam" id="TIGR00976">
    <property type="entry name" value="CocE_NonD"/>
    <property type="match status" value="2"/>
</dbReference>
<reference evidence="3 4" key="2">
    <citation type="journal article" date="2010" name="Stand. Genomic Sci.">
        <title>Complete genome sequence of Desulfohalobium retbaense type strain (HR(100)).</title>
        <authorList>
            <person name="Spring S."/>
            <person name="Nolan M."/>
            <person name="Lapidus A."/>
            <person name="Glavina Del Rio T."/>
            <person name="Copeland A."/>
            <person name="Tice H."/>
            <person name="Cheng J.F."/>
            <person name="Lucas S."/>
            <person name="Land M."/>
            <person name="Chen F."/>
            <person name="Bruce D."/>
            <person name="Goodwin L."/>
            <person name="Pitluck S."/>
            <person name="Ivanova N."/>
            <person name="Mavromatis K."/>
            <person name="Mikhailova N."/>
            <person name="Pati A."/>
            <person name="Chen A."/>
            <person name="Palaniappan K."/>
            <person name="Hauser L."/>
            <person name="Chang Y.J."/>
            <person name="Jeffries C.D."/>
            <person name="Munk C."/>
            <person name="Kiss H."/>
            <person name="Chain P."/>
            <person name="Han C."/>
            <person name="Brettin T."/>
            <person name="Detter J.C."/>
            <person name="Schuler E."/>
            <person name="Goker M."/>
            <person name="Rohde M."/>
            <person name="Bristow J."/>
            <person name="Eisen J.A."/>
            <person name="Markowitz V."/>
            <person name="Hugenholtz P."/>
            <person name="Kyrpides N.C."/>
            <person name="Klenk H.P."/>
        </authorList>
    </citation>
    <scope>NUCLEOTIDE SEQUENCE [LARGE SCALE GENOMIC DNA]</scope>
    <source>
        <strain evidence="4">ATCC 49802 / DSM 20745 / S 6022</strain>
    </source>
</reference>
<dbReference type="InterPro" id="IPR005674">
    <property type="entry name" value="CocE/Ser_esterase"/>
</dbReference>
<name>D1C5R9_SPHTD</name>
<dbReference type="EMBL" id="CP001823">
    <property type="protein sequence ID" value="ACZ39471.1"/>
    <property type="molecule type" value="Genomic_DNA"/>
</dbReference>
<dbReference type="RefSeq" id="WP_012872517.1">
    <property type="nucleotide sequence ID" value="NC_013523.1"/>
</dbReference>
<dbReference type="Pfam" id="PF02129">
    <property type="entry name" value="Peptidase_S15"/>
    <property type="match status" value="1"/>
</dbReference>
<dbReference type="SUPFAM" id="SSF53474">
    <property type="entry name" value="alpha/beta-Hydrolases"/>
    <property type="match status" value="1"/>
</dbReference>
<dbReference type="HOGENOM" id="CLU_015590_5_1_0"/>
<keyword evidence="4" id="KW-1185">Reference proteome</keyword>
<accession>D1C5R9</accession>
<sequence>MDQAGESRSRPTYEVVVARDVMVPMRDGVRLATDIYRPARDGEPLPGPFPALLVRTPYDKSVPHTVETKGIFFARHGYVVAIQDVRGRYASEGTFAFLSQEAEDGYDTVEWLAAQPWCDGKVGTFGTSYLAWVQNALAALNPPHLAAMYINQGGAQAHSSSVRHNGAFELRFMAWAFMGAATSPEAAANPAVRQALANTRFRDWLQRLPLRPGQSPLALVPSYERWLFDIWTRGDYDEFWSQPSLDFLAHVEQHADVPMLFTGGWYDSYTRATLENFAAFSAAKRGPVRVIMGPWTHGTEMPDRTWAGDVEFGPGASIAGTFADNVYDHHLRFFDRYLKGLDTGIDDDPPVWIFVMGGGDGHRTPEGRLFHGGRWRAEREWPLARTRYTEYYLGPGGTLGTEPPTAPSASSSFRFDPDDPVPTVGGNMSSLNDFAPVPAEIADKVRLEDRWASIVKVGPWDQRTTPDTFGARPPYLPLSSRPDILVFQTEPLEEPVEVTGPLRAVLWVSSTAVDTDVTVKLIDVYPPSPDYPEGYALNLSDSILRLRYRNSPERAELMTPGEVYRVEIPLYPTSNLFGRGHRIRVDISSSNFPRFDVNPNTGEPLGRHTHTQVAINTIHHDRDHPSHIVLPLIPVEEEDADA</sequence>
<proteinExistence type="predicted"/>
<dbReference type="InterPro" id="IPR050585">
    <property type="entry name" value="Xaa-Pro_dipeptidyl-ppase/CocE"/>
</dbReference>
<dbReference type="InterPro" id="IPR000383">
    <property type="entry name" value="Xaa-Pro-like_dom"/>
</dbReference>
<dbReference type="Gene3D" id="2.60.120.260">
    <property type="entry name" value="Galactose-binding domain-like"/>
    <property type="match status" value="1"/>
</dbReference>
<dbReference type="PANTHER" id="PTHR43056:SF10">
    <property type="entry name" value="COCE_NOND FAMILY, PUTATIVE (AFU_ORTHOLOGUE AFUA_7G00600)-RELATED"/>
    <property type="match status" value="1"/>
</dbReference>
<keyword evidence="1" id="KW-0378">Hydrolase</keyword>